<sequence>MCVCSHQPVLHLQGQLQSPTGIALLPARRASRKEKTASQPGHPKFGGLIFFCFYQLSNIICFKHEKLCCCWL</sequence>
<dbReference type="AlphaFoldDB" id="I2HAI3"/>
<dbReference type="WormBase" id="Y43F8B.29">
    <property type="protein sequence ID" value="CE47556"/>
    <property type="gene ID" value="WBGene00219455"/>
</dbReference>
<dbReference type="KEGG" id="cel:CELE_Y43F8B.29"/>
<dbReference type="InParanoid" id="I2HAI3"/>
<dbReference type="EMBL" id="BX284605">
    <property type="protein sequence ID" value="CCH63911.1"/>
    <property type="molecule type" value="Genomic_DNA"/>
</dbReference>
<dbReference type="RefSeq" id="NP_001263940.1">
    <property type="nucleotide sequence ID" value="NM_001277011.1"/>
</dbReference>
<proteinExistence type="predicted"/>
<organism evidence="1 2">
    <name type="scientific">Caenorhabditis elegans</name>
    <dbReference type="NCBI Taxonomy" id="6239"/>
    <lineage>
        <taxon>Eukaryota</taxon>
        <taxon>Metazoa</taxon>
        <taxon>Ecdysozoa</taxon>
        <taxon>Nematoda</taxon>
        <taxon>Chromadorea</taxon>
        <taxon>Rhabditida</taxon>
        <taxon>Rhabditina</taxon>
        <taxon>Rhabditomorpha</taxon>
        <taxon>Rhabditoidea</taxon>
        <taxon>Rhabditidae</taxon>
        <taxon>Peloderinae</taxon>
        <taxon>Caenorhabditis</taxon>
    </lineage>
</organism>
<keyword evidence="2" id="KW-1185">Reference proteome</keyword>
<dbReference type="Proteomes" id="UP000001940">
    <property type="component" value="Chromosome V"/>
</dbReference>
<dbReference type="AGR" id="WB:WBGene00219455"/>
<evidence type="ECO:0000313" key="2">
    <source>
        <dbReference type="Proteomes" id="UP000001940"/>
    </source>
</evidence>
<dbReference type="PaxDb" id="6239-Y43F8B.29"/>
<gene>
    <name evidence="1" type="ORF">CELE_Y43F8B.29</name>
    <name evidence="1 3" type="ORF">Y43F8B.29</name>
</gene>
<reference evidence="1 2" key="1">
    <citation type="journal article" date="1998" name="Science">
        <title>Genome sequence of the nematode C. elegans: a platform for investigating biology.</title>
        <authorList>
            <consortium name="The C. elegans sequencing consortium"/>
            <person name="Sulson J.E."/>
            <person name="Waterston R."/>
        </authorList>
    </citation>
    <scope>NUCLEOTIDE SEQUENCE [LARGE SCALE GENOMIC DNA]</scope>
    <source>
        <strain evidence="1 2">Bristol N2</strain>
    </source>
</reference>
<dbReference type="GeneID" id="24105097"/>
<accession>I2HAI3</accession>
<name>I2HAI3_CAEEL</name>
<dbReference type="CTD" id="24105097"/>
<protein>
    <submittedName>
        <fullName evidence="1">Uncharacterized protein</fullName>
    </submittedName>
</protein>
<dbReference type="Bgee" id="WBGene00219455">
    <property type="expression patterns" value="Expressed in embryo and 3 other cell types or tissues"/>
</dbReference>
<dbReference type="HOGENOM" id="CLU_2724517_0_0_1"/>
<evidence type="ECO:0000313" key="1">
    <source>
        <dbReference type="EMBL" id="CCH63911.1"/>
    </source>
</evidence>
<evidence type="ECO:0000313" key="3">
    <source>
        <dbReference type="WormBase" id="Y43F8B.29"/>
    </source>
</evidence>